<dbReference type="RefSeq" id="WP_344088830.1">
    <property type="nucleotide sequence ID" value="NZ_BAAALS010000062.1"/>
</dbReference>
<comment type="caution">
    <text evidence="3">The sequence shown here is derived from an EMBL/GenBank/DDBJ whole genome shotgun (WGS) entry which is preliminary data.</text>
</comment>
<evidence type="ECO:0008006" key="5">
    <source>
        <dbReference type="Google" id="ProtNLM"/>
    </source>
</evidence>
<name>A0ABN2L8H9_9ACTN</name>
<reference evidence="3 4" key="1">
    <citation type="journal article" date="2019" name="Int. J. Syst. Evol. Microbiol.">
        <title>The Global Catalogue of Microorganisms (GCM) 10K type strain sequencing project: providing services to taxonomists for standard genome sequencing and annotation.</title>
        <authorList>
            <consortium name="The Broad Institute Genomics Platform"/>
            <consortium name="The Broad Institute Genome Sequencing Center for Infectious Disease"/>
            <person name="Wu L."/>
            <person name="Ma J."/>
        </authorList>
    </citation>
    <scope>NUCLEOTIDE SEQUENCE [LARGE SCALE GENOMIC DNA]</scope>
    <source>
        <strain evidence="3 4">JCM 13249</strain>
    </source>
</reference>
<dbReference type="InterPro" id="IPR010998">
    <property type="entry name" value="Integrase_recombinase_N"/>
</dbReference>
<evidence type="ECO:0000313" key="3">
    <source>
        <dbReference type="EMBL" id="GAA1778404.1"/>
    </source>
</evidence>
<evidence type="ECO:0000256" key="1">
    <source>
        <dbReference type="ARBA" id="ARBA00023125"/>
    </source>
</evidence>
<feature type="compositionally biased region" description="Polar residues" evidence="2">
    <location>
        <begin position="167"/>
        <end position="177"/>
    </location>
</feature>
<evidence type="ECO:0000256" key="2">
    <source>
        <dbReference type="SAM" id="MobiDB-lite"/>
    </source>
</evidence>
<sequence length="204" mass="23041">MAKGMVMSSTGVIFKRCGCRNSAGQRLERRCRQLKERGHGSWYVHCSATNLLGSSERLRRGGFPSQAAARRARDEWLAATEAARTATGWTVQRWLRHWLNSRTKIRPTTRFHYTRDVEQVLIPYLGHYRLAQLDARLLRTVFAQRGCSKTSASPSLSASSEHHRSTTPVPGSMSMSEPSVGRGTWRLDALLLFGIIRPLRSSSW</sequence>
<feature type="region of interest" description="Disordered" evidence="2">
    <location>
        <begin position="150"/>
        <end position="177"/>
    </location>
</feature>
<gene>
    <name evidence="3" type="ORF">GCM10009681_56630</name>
</gene>
<evidence type="ECO:0000313" key="4">
    <source>
        <dbReference type="Proteomes" id="UP001500655"/>
    </source>
</evidence>
<dbReference type="InterPro" id="IPR011010">
    <property type="entry name" value="DNA_brk_join_enz"/>
</dbReference>
<feature type="compositionally biased region" description="Low complexity" evidence="2">
    <location>
        <begin position="150"/>
        <end position="159"/>
    </location>
</feature>
<keyword evidence="4" id="KW-1185">Reference proteome</keyword>
<protein>
    <recommendedName>
        <fullName evidence="5">Core-binding (CB) domain-containing protein</fullName>
    </recommendedName>
</protein>
<dbReference type="SUPFAM" id="SSF56349">
    <property type="entry name" value="DNA breaking-rejoining enzymes"/>
    <property type="match status" value="1"/>
</dbReference>
<keyword evidence="1" id="KW-0238">DNA-binding</keyword>
<dbReference type="Proteomes" id="UP001500655">
    <property type="component" value="Unassembled WGS sequence"/>
</dbReference>
<proteinExistence type="predicted"/>
<dbReference type="EMBL" id="BAAALS010000062">
    <property type="protein sequence ID" value="GAA1778404.1"/>
    <property type="molecule type" value="Genomic_DNA"/>
</dbReference>
<organism evidence="3 4">
    <name type="scientific">Luedemannella helvata</name>
    <dbReference type="NCBI Taxonomy" id="349315"/>
    <lineage>
        <taxon>Bacteria</taxon>
        <taxon>Bacillati</taxon>
        <taxon>Actinomycetota</taxon>
        <taxon>Actinomycetes</taxon>
        <taxon>Micromonosporales</taxon>
        <taxon>Micromonosporaceae</taxon>
        <taxon>Luedemannella</taxon>
    </lineage>
</organism>
<accession>A0ABN2L8H9</accession>
<dbReference type="Gene3D" id="1.10.150.130">
    <property type="match status" value="1"/>
</dbReference>